<evidence type="ECO:0000313" key="3">
    <source>
        <dbReference type="EMBL" id="MCM4080437.1"/>
    </source>
</evidence>
<dbReference type="RefSeq" id="WP_251800225.1">
    <property type="nucleotide sequence ID" value="NZ_JAMQOL010000031.1"/>
</dbReference>
<dbReference type="EMBL" id="JAMQOL010000031">
    <property type="protein sequence ID" value="MCM4080437.1"/>
    <property type="molecule type" value="Genomic_DNA"/>
</dbReference>
<evidence type="ECO:0000313" key="4">
    <source>
        <dbReference type="Proteomes" id="UP001523216"/>
    </source>
</evidence>
<evidence type="ECO:0000256" key="1">
    <source>
        <dbReference type="SAM" id="MobiDB-lite"/>
    </source>
</evidence>
<accession>A0ABT0Y317</accession>
<feature type="compositionally biased region" description="Gly residues" evidence="1">
    <location>
        <begin position="351"/>
        <end position="360"/>
    </location>
</feature>
<feature type="region of interest" description="Disordered" evidence="1">
    <location>
        <begin position="230"/>
        <end position="254"/>
    </location>
</feature>
<feature type="region of interest" description="Disordered" evidence="1">
    <location>
        <begin position="348"/>
        <end position="368"/>
    </location>
</feature>
<dbReference type="PANTHER" id="PTHR38113">
    <property type="match status" value="1"/>
</dbReference>
<dbReference type="InterPro" id="IPR018744">
    <property type="entry name" value="DUF2293"/>
</dbReference>
<name>A0ABT0Y317_9ACTN</name>
<dbReference type="Proteomes" id="UP001523216">
    <property type="component" value="Unassembled WGS sequence"/>
</dbReference>
<gene>
    <name evidence="3" type="ORF">LXN57_22915</name>
</gene>
<dbReference type="Pfam" id="PF10056">
    <property type="entry name" value="DUF2293"/>
    <property type="match status" value="1"/>
</dbReference>
<sequence>MQPATKLERRVVNAAEQALTRHRHVSPLDVLTGLGWLPPGPLTEWRQGRAPHLEAVAVVSPARVADALEIFHRWVAERGLRSGQVEHVAATRDRRPLRFTAAGDGAREQAYHVQWVPAELTEQQRERLTTRQNKPPDLVVVQPLKAFTCAGCGRTDADMLMTEDAGAVCLACADLDHLVFLPAGDAALTRRARQASRLSAVVVRFSRSRRRHERQGLLVERAAIEQAEQQCLSDEEARARRRERDRQRREVADESFQQELAGHIVRMFPGCPPERAAEISRHTGERGSGRVGRSAAGRALDPDAVLRAVVASVRHEDTPYDEMLMDGVPRDEARERIRGDIDRVLAAWRRGGAGPTGGSGPSTPDPAC</sequence>
<protein>
    <submittedName>
        <fullName evidence="3">DUF2293 domain-containing protein</fullName>
    </submittedName>
</protein>
<comment type="caution">
    <text evidence="3">The sequence shown here is derived from an EMBL/GenBank/DDBJ whole genome shotgun (WGS) entry which is preliminary data.</text>
</comment>
<reference evidence="3 4" key="1">
    <citation type="submission" date="2022-06" db="EMBL/GenBank/DDBJ databases">
        <title>Actinoplanes abujensis sp. nov., isolated from Nigerian arid soil.</title>
        <authorList>
            <person name="Ding P."/>
        </authorList>
    </citation>
    <scope>NUCLEOTIDE SEQUENCE [LARGE SCALE GENOMIC DNA]</scope>
    <source>
        <strain evidence="4">TRM88002</strain>
    </source>
</reference>
<evidence type="ECO:0000259" key="2">
    <source>
        <dbReference type="Pfam" id="PF10056"/>
    </source>
</evidence>
<feature type="compositionally biased region" description="Basic and acidic residues" evidence="1">
    <location>
        <begin position="235"/>
        <end position="252"/>
    </location>
</feature>
<keyword evidence="4" id="KW-1185">Reference proteome</keyword>
<dbReference type="PANTHER" id="PTHR38113:SF2">
    <property type="entry name" value="DUF2293 DOMAIN-CONTAINING PROTEIN"/>
    <property type="match status" value="1"/>
</dbReference>
<proteinExistence type="predicted"/>
<organism evidence="3 4">
    <name type="scientific">Paractinoplanes hotanensis</name>
    <dbReference type="NCBI Taxonomy" id="2906497"/>
    <lineage>
        <taxon>Bacteria</taxon>
        <taxon>Bacillati</taxon>
        <taxon>Actinomycetota</taxon>
        <taxon>Actinomycetes</taxon>
        <taxon>Micromonosporales</taxon>
        <taxon>Micromonosporaceae</taxon>
        <taxon>Paractinoplanes</taxon>
    </lineage>
</organism>
<feature type="domain" description="DUF2293" evidence="2">
    <location>
        <begin position="264"/>
        <end position="349"/>
    </location>
</feature>